<sequence>MEHSPSPASTSSTLTSASNSIAQFKVDYANVIAPMKAFNEESPARRKSAENRGTGQAAYMKRLESFNKFRGSWLNLPAKISPVSLASHGWSVHNENTVKCEECNAFLSVKVETCCPGDFDEQKHAIKYILSQIRSGHDTRCFWHSKIILQLPDEDFNLREAFMSVKLALHFNLREAFMSVKLTLRRHKDELFDYSKMIGDKPILDEKMEQYLSLLLKQDERACLLAFHGWLPDTDKNLSDGLKCRFCAARIGIDPYAMRMPFNPIKFHERYCLVRVNTVDYQENVLVQNMDDLNTTNSIVESLRGIQDYIDYYKSPTVQDVENAKQEAADGTTAEI</sequence>
<accession>A0AC34FQ82</accession>
<evidence type="ECO:0000313" key="2">
    <source>
        <dbReference type="WBParaSite" id="ES5_v2.g19633.t1"/>
    </source>
</evidence>
<organism evidence="1 2">
    <name type="scientific">Panagrolaimus sp. ES5</name>
    <dbReference type="NCBI Taxonomy" id="591445"/>
    <lineage>
        <taxon>Eukaryota</taxon>
        <taxon>Metazoa</taxon>
        <taxon>Ecdysozoa</taxon>
        <taxon>Nematoda</taxon>
        <taxon>Chromadorea</taxon>
        <taxon>Rhabditida</taxon>
        <taxon>Tylenchina</taxon>
        <taxon>Panagrolaimomorpha</taxon>
        <taxon>Panagrolaimoidea</taxon>
        <taxon>Panagrolaimidae</taxon>
        <taxon>Panagrolaimus</taxon>
    </lineage>
</organism>
<dbReference type="WBParaSite" id="ES5_v2.g19633.t1">
    <property type="protein sequence ID" value="ES5_v2.g19633.t1"/>
    <property type="gene ID" value="ES5_v2.g19633"/>
</dbReference>
<reference evidence="2" key="1">
    <citation type="submission" date="2022-11" db="UniProtKB">
        <authorList>
            <consortium name="WormBaseParasite"/>
        </authorList>
    </citation>
    <scope>IDENTIFICATION</scope>
</reference>
<protein>
    <submittedName>
        <fullName evidence="2">C3HC-type domain-containing protein</fullName>
    </submittedName>
</protein>
<name>A0AC34FQ82_9BILA</name>
<dbReference type="Proteomes" id="UP000887579">
    <property type="component" value="Unplaced"/>
</dbReference>
<evidence type="ECO:0000313" key="1">
    <source>
        <dbReference type="Proteomes" id="UP000887579"/>
    </source>
</evidence>
<proteinExistence type="predicted"/>